<dbReference type="Proteomes" id="UP000602004">
    <property type="component" value="Unassembled WGS sequence"/>
</dbReference>
<name>A0ABQ1MLB3_9BURK</name>
<comment type="caution">
    <text evidence="2">The sequence shown here is derived from an EMBL/GenBank/DDBJ whole genome shotgun (WGS) entry which is preliminary data.</text>
</comment>
<protein>
    <submittedName>
        <fullName evidence="2">Uncharacterized protein</fullName>
    </submittedName>
</protein>
<dbReference type="RefSeq" id="WP_175171885.1">
    <property type="nucleotide sequence ID" value="NZ_CADIKJ010000005.1"/>
</dbReference>
<feature type="region of interest" description="Disordered" evidence="1">
    <location>
        <begin position="68"/>
        <end position="89"/>
    </location>
</feature>
<evidence type="ECO:0000313" key="3">
    <source>
        <dbReference type="Proteomes" id="UP000602004"/>
    </source>
</evidence>
<proteinExistence type="predicted"/>
<keyword evidence="3" id="KW-1185">Reference proteome</keyword>
<evidence type="ECO:0000256" key="1">
    <source>
        <dbReference type="SAM" id="MobiDB-lite"/>
    </source>
</evidence>
<accession>A0ABQ1MLB3</accession>
<reference evidence="3" key="1">
    <citation type="journal article" date="2019" name="Int. J. Syst. Evol. Microbiol.">
        <title>The Global Catalogue of Microorganisms (GCM) 10K type strain sequencing project: providing services to taxonomists for standard genome sequencing and annotation.</title>
        <authorList>
            <consortium name="The Broad Institute Genomics Platform"/>
            <consortium name="The Broad Institute Genome Sequencing Center for Infectious Disease"/>
            <person name="Wu L."/>
            <person name="Ma J."/>
        </authorList>
    </citation>
    <scope>NUCLEOTIDE SEQUENCE [LARGE SCALE GENOMIC DNA]</scope>
    <source>
        <strain evidence="3">CGMCC 1.15103</strain>
    </source>
</reference>
<sequence>MADPGQAAADCRTDFRIVLNYKNPHDAALQFDFGFSRTGFVSIFSDSTAKLYKHQKWFGGAAWRQEQRRRNAAGRNKGSEFVQELMDRT</sequence>
<organism evidence="2 3">
    <name type="scientific">Paraburkholderia caffeinilytica</name>
    <dbReference type="NCBI Taxonomy" id="1761016"/>
    <lineage>
        <taxon>Bacteria</taxon>
        <taxon>Pseudomonadati</taxon>
        <taxon>Pseudomonadota</taxon>
        <taxon>Betaproteobacteria</taxon>
        <taxon>Burkholderiales</taxon>
        <taxon>Burkholderiaceae</taxon>
        <taxon>Paraburkholderia</taxon>
    </lineage>
</organism>
<dbReference type="EMBL" id="BMHL01000004">
    <property type="protein sequence ID" value="GGC39258.1"/>
    <property type="molecule type" value="Genomic_DNA"/>
</dbReference>
<gene>
    <name evidence="2" type="ORF">GCM10011400_27440</name>
</gene>
<evidence type="ECO:0000313" key="2">
    <source>
        <dbReference type="EMBL" id="GGC39258.1"/>
    </source>
</evidence>